<accession>A0A1G6CWU0</accession>
<evidence type="ECO:0000256" key="3">
    <source>
        <dbReference type="ARBA" id="ARBA00022723"/>
    </source>
</evidence>
<keyword evidence="8" id="KW-1133">Transmembrane helix</keyword>
<dbReference type="InterPro" id="IPR054814">
    <property type="entry name" value="HmcB"/>
</dbReference>
<keyword evidence="6" id="KW-0411">Iron-sulfur</keyword>
<dbReference type="InterPro" id="IPR017900">
    <property type="entry name" value="4Fe4S_Fe_S_CS"/>
</dbReference>
<feature type="domain" description="4Fe-4S ferredoxin-type" evidence="10">
    <location>
        <begin position="128"/>
        <end position="157"/>
    </location>
</feature>
<keyword evidence="5" id="KW-0408">Iron</keyword>
<evidence type="ECO:0000256" key="1">
    <source>
        <dbReference type="ARBA" id="ARBA00004196"/>
    </source>
</evidence>
<dbReference type="STRING" id="617002.SAMN05660653_01794"/>
<evidence type="ECO:0000259" key="10">
    <source>
        <dbReference type="PROSITE" id="PS51379"/>
    </source>
</evidence>
<dbReference type="InterPro" id="IPR017896">
    <property type="entry name" value="4Fe4S_Fe-S-bd"/>
</dbReference>
<feature type="transmembrane region" description="Helical" evidence="8">
    <location>
        <begin position="260"/>
        <end position="281"/>
    </location>
</feature>
<dbReference type="OrthoDB" id="9789030at2"/>
<sequence length="354" mass="38686">MKRRSFLGLMGAAGAGLAAPAPAKAAVRDFSFFHGTPGVLFDGTRCIGCRRCEMACNKVNHLPEPTVPFDNLDVLKTPRRTDATTYTVVNRFDLPGGPVFRKNQCNHCIEPACASSCFVAAFRKLPDSSVAYDETVCVGCRYCMIACPFEIPTYEYNKALTPRVMKCTLCGPQMRAGELRLPGCVAACPVEAMTYGPRDELIRMARRRFESFPGRYVNHVYGENEMGGTSWMYISGAPFSQVGLREDLGTKSAPELTSGALAAVPIVVGVWPILLGGIYAINKRKDKIAQQEKEDEIAKALAQAKAKAESEKAEALAKAEESANRRLENEVKKAVKEALAQKEQESKPEEESGK</sequence>
<dbReference type="PROSITE" id="PS51318">
    <property type="entry name" value="TAT"/>
    <property type="match status" value="1"/>
</dbReference>
<keyword evidence="8" id="KW-0812">Transmembrane</keyword>
<keyword evidence="3" id="KW-0479">Metal-binding</keyword>
<dbReference type="InterPro" id="IPR051555">
    <property type="entry name" value="FDH_Electron_Transfer_Unit"/>
</dbReference>
<dbReference type="SUPFAM" id="SSF54862">
    <property type="entry name" value="4Fe-4S ferredoxins"/>
    <property type="match status" value="1"/>
</dbReference>
<keyword evidence="8" id="KW-0472">Membrane</keyword>
<evidence type="ECO:0000256" key="8">
    <source>
        <dbReference type="SAM" id="Phobius"/>
    </source>
</evidence>
<reference evidence="11 12" key="1">
    <citation type="submission" date="2016-10" db="EMBL/GenBank/DDBJ databases">
        <authorList>
            <person name="de Groot N.N."/>
        </authorList>
    </citation>
    <scope>NUCLEOTIDE SEQUENCE [LARGE SCALE GENOMIC DNA]</scope>
    <source>
        <strain evidence="11 12">ASO4-2</strain>
    </source>
</reference>
<protein>
    <submittedName>
        <fullName evidence="11">Fe-S-cluster-containing dehydrogenase component</fullName>
    </submittedName>
</protein>
<evidence type="ECO:0000313" key="11">
    <source>
        <dbReference type="EMBL" id="SDB37423.1"/>
    </source>
</evidence>
<dbReference type="PANTHER" id="PTHR43545:SF4">
    <property type="entry name" value="IRON-SULFUR PROTEIN"/>
    <property type="match status" value="1"/>
</dbReference>
<evidence type="ECO:0000256" key="2">
    <source>
        <dbReference type="ARBA" id="ARBA00022485"/>
    </source>
</evidence>
<evidence type="ECO:0000256" key="6">
    <source>
        <dbReference type="ARBA" id="ARBA00023014"/>
    </source>
</evidence>
<keyword evidence="12" id="KW-1185">Reference proteome</keyword>
<keyword evidence="4" id="KW-0677">Repeat</keyword>
<feature type="domain" description="4Fe-4S ferredoxin-type" evidence="10">
    <location>
        <begin position="37"/>
        <end position="67"/>
    </location>
</feature>
<feature type="region of interest" description="Disordered" evidence="7">
    <location>
        <begin position="315"/>
        <end position="354"/>
    </location>
</feature>
<organism evidence="11 12">
    <name type="scientific">Desulfonatronum thiosulfatophilum</name>
    <dbReference type="NCBI Taxonomy" id="617002"/>
    <lineage>
        <taxon>Bacteria</taxon>
        <taxon>Pseudomonadati</taxon>
        <taxon>Thermodesulfobacteriota</taxon>
        <taxon>Desulfovibrionia</taxon>
        <taxon>Desulfovibrionales</taxon>
        <taxon>Desulfonatronaceae</taxon>
        <taxon>Desulfonatronum</taxon>
    </lineage>
</organism>
<dbReference type="RefSeq" id="WP_092120260.1">
    <property type="nucleotide sequence ID" value="NZ_FMXO01000009.1"/>
</dbReference>
<dbReference type="Pfam" id="PF13247">
    <property type="entry name" value="Fer4_11"/>
    <property type="match status" value="1"/>
</dbReference>
<comment type="subcellular location">
    <subcellularLocation>
        <location evidence="1">Cell envelope</location>
    </subcellularLocation>
</comment>
<keyword evidence="2" id="KW-0004">4Fe-4S</keyword>
<dbReference type="Proteomes" id="UP000198771">
    <property type="component" value="Unassembled WGS sequence"/>
</dbReference>
<dbReference type="GO" id="GO:0030313">
    <property type="term" value="C:cell envelope"/>
    <property type="evidence" value="ECO:0007669"/>
    <property type="project" value="UniProtKB-SubCell"/>
</dbReference>
<evidence type="ECO:0000256" key="9">
    <source>
        <dbReference type="SAM" id="SignalP"/>
    </source>
</evidence>
<evidence type="ECO:0000256" key="4">
    <source>
        <dbReference type="ARBA" id="ARBA00022737"/>
    </source>
</evidence>
<keyword evidence="9" id="KW-0732">Signal</keyword>
<feature type="signal peptide" evidence="9">
    <location>
        <begin position="1"/>
        <end position="25"/>
    </location>
</feature>
<dbReference type="PROSITE" id="PS51379">
    <property type="entry name" value="4FE4S_FER_2"/>
    <property type="match status" value="2"/>
</dbReference>
<gene>
    <name evidence="11" type="ORF">SAMN05660653_01794</name>
</gene>
<dbReference type="EMBL" id="FMXO01000009">
    <property type="protein sequence ID" value="SDB37423.1"/>
    <property type="molecule type" value="Genomic_DNA"/>
</dbReference>
<dbReference type="PROSITE" id="PS00198">
    <property type="entry name" value="4FE4S_FER_1"/>
    <property type="match status" value="1"/>
</dbReference>
<name>A0A1G6CWU0_9BACT</name>
<dbReference type="NCBIfam" id="NF045715">
    <property type="entry name" value="sulf_resp_HmcB"/>
    <property type="match status" value="1"/>
</dbReference>
<dbReference type="GO" id="GO:0046872">
    <property type="term" value="F:metal ion binding"/>
    <property type="evidence" value="ECO:0007669"/>
    <property type="project" value="UniProtKB-KW"/>
</dbReference>
<dbReference type="AlphaFoldDB" id="A0A1G6CWU0"/>
<evidence type="ECO:0000256" key="5">
    <source>
        <dbReference type="ARBA" id="ARBA00023004"/>
    </source>
</evidence>
<dbReference type="InterPro" id="IPR006311">
    <property type="entry name" value="TAT_signal"/>
</dbReference>
<dbReference type="PANTHER" id="PTHR43545">
    <property type="entry name" value="FORMATE DEHYDROGENASE, NITRATE-INDUCIBLE, IRON-SULFUR SUBUNIT"/>
    <property type="match status" value="1"/>
</dbReference>
<feature type="chain" id="PRO_5011746489" evidence="9">
    <location>
        <begin position="26"/>
        <end position="354"/>
    </location>
</feature>
<dbReference type="GO" id="GO:0051539">
    <property type="term" value="F:4 iron, 4 sulfur cluster binding"/>
    <property type="evidence" value="ECO:0007669"/>
    <property type="project" value="UniProtKB-KW"/>
</dbReference>
<evidence type="ECO:0000313" key="12">
    <source>
        <dbReference type="Proteomes" id="UP000198771"/>
    </source>
</evidence>
<dbReference type="Gene3D" id="3.30.70.20">
    <property type="match status" value="2"/>
</dbReference>
<evidence type="ECO:0000256" key="7">
    <source>
        <dbReference type="SAM" id="MobiDB-lite"/>
    </source>
</evidence>
<proteinExistence type="predicted"/>
<dbReference type="CDD" id="cd10561">
    <property type="entry name" value="HybA_like"/>
    <property type="match status" value="1"/>
</dbReference>